<dbReference type="GeneID" id="78087220"/>
<dbReference type="NCBIfam" id="TIGR01753">
    <property type="entry name" value="flav_short"/>
    <property type="match status" value="1"/>
</dbReference>
<evidence type="ECO:0000313" key="11">
    <source>
        <dbReference type="Proteomes" id="UP000006034"/>
    </source>
</evidence>
<keyword evidence="4 8" id="KW-0813">Transport</keyword>
<evidence type="ECO:0000259" key="9">
    <source>
        <dbReference type="PROSITE" id="PS50902"/>
    </source>
</evidence>
<protein>
    <recommendedName>
        <fullName evidence="3 8">Flavodoxin</fullName>
    </recommendedName>
</protein>
<dbReference type="InterPro" id="IPR001094">
    <property type="entry name" value="Flavdoxin-like"/>
</dbReference>
<comment type="function">
    <text evidence="8">Low-potential electron donor to a number of redox enzymes.</text>
</comment>
<proteinExistence type="inferred from homology"/>
<dbReference type="PRINTS" id="PR00369">
    <property type="entry name" value="FLAVODOXIN"/>
</dbReference>
<reference evidence="10 11" key="2">
    <citation type="submission" date="2013-04" db="EMBL/GenBank/DDBJ databases">
        <title>The Genome Sequence of Bilophila wadsworthia 3_1_6.</title>
        <authorList>
            <consortium name="The Broad Institute Genomics Platform"/>
            <person name="Earl A."/>
            <person name="Ward D."/>
            <person name="Feldgarden M."/>
            <person name="Gevers D."/>
            <person name="Sibley C."/>
            <person name="Strauss J."/>
            <person name="Allen-Vercoe E."/>
            <person name="Walker B."/>
            <person name="Young S."/>
            <person name="Zeng Q."/>
            <person name="Gargeya S."/>
            <person name="Fitzgerald M."/>
            <person name="Haas B."/>
            <person name="Abouelleil A."/>
            <person name="Allen A.W."/>
            <person name="Alvarado L."/>
            <person name="Arachchi H.M."/>
            <person name="Berlin A.M."/>
            <person name="Chapman S.B."/>
            <person name="Gainer-Dewar J."/>
            <person name="Goldberg J."/>
            <person name="Griggs A."/>
            <person name="Gujja S."/>
            <person name="Hansen M."/>
            <person name="Howarth C."/>
            <person name="Imamovic A."/>
            <person name="Ireland A."/>
            <person name="Larimer J."/>
            <person name="McCowan C."/>
            <person name="Murphy C."/>
            <person name="Pearson M."/>
            <person name="Poon T.W."/>
            <person name="Priest M."/>
            <person name="Roberts A."/>
            <person name="Saif S."/>
            <person name="Shea T."/>
            <person name="Sisk P."/>
            <person name="Sykes S."/>
            <person name="Wortman J."/>
            <person name="Nusbaum C."/>
            <person name="Birren B."/>
        </authorList>
    </citation>
    <scope>NUCLEOTIDE SEQUENCE [LARGE SCALE GENOMIC DNA]</scope>
    <source>
        <strain evidence="10 11">3_1_6</strain>
    </source>
</reference>
<dbReference type="InterPro" id="IPR029039">
    <property type="entry name" value="Flavoprotein-like_sf"/>
</dbReference>
<dbReference type="eggNOG" id="COG0716">
    <property type="taxonomic scope" value="Bacteria"/>
</dbReference>
<keyword evidence="7 8" id="KW-0249">Electron transport</keyword>
<comment type="similarity">
    <text evidence="2 8">Belongs to the flavodoxin family.</text>
</comment>
<reference evidence="10 11" key="1">
    <citation type="submission" date="2010-10" db="EMBL/GenBank/DDBJ databases">
        <authorList>
            <consortium name="The Broad Institute Genome Sequencing Platform"/>
            <person name="Ward D."/>
            <person name="Earl A."/>
            <person name="Feldgarden M."/>
            <person name="Young S.K."/>
            <person name="Gargeya S."/>
            <person name="Zeng Q."/>
            <person name="Alvarado L."/>
            <person name="Berlin A."/>
            <person name="Bochicchio J."/>
            <person name="Chapman S.B."/>
            <person name="Chen Z."/>
            <person name="Freedman E."/>
            <person name="Gellesch M."/>
            <person name="Goldberg J."/>
            <person name="Griggs A."/>
            <person name="Gujja S."/>
            <person name="Heilman E."/>
            <person name="Heiman D."/>
            <person name="Howarth C."/>
            <person name="Mehta T."/>
            <person name="Neiman D."/>
            <person name="Pearson M."/>
            <person name="Roberts A."/>
            <person name="Saif S."/>
            <person name="Shea T."/>
            <person name="Shenoy N."/>
            <person name="Sisk P."/>
            <person name="Stolte C."/>
            <person name="Sykes S."/>
            <person name="White J."/>
            <person name="Yandava C."/>
            <person name="Allen-Vercoe E."/>
            <person name="Sibley C."/>
            <person name="Ambrose C.E."/>
            <person name="Strauss J."/>
            <person name="Daigneault M."/>
            <person name="Haas B."/>
            <person name="Nusbaum C."/>
            <person name="Birren B."/>
        </authorList>
    </citation>
    <scope>NUCLEOTIDE SEQUENCE [LARGE SCALE GENOMIC DNA]</scope>
    <source>
        <strain evidence="10 11">3_1_6</strain>
    </source>
</reference>
<accession>E5Y331</accession>
<evidence type="ECO:0000256" key="7">
    <source>
        <dbReference type="ARBA" id="ARBA00022982"/>
    </source>
</evidence>
<dbReference type="PROSITE" id="PS50902">
    <property type="entry name" value="FLAVODOXIN_LIKE"/>
    <property type="match status" value="1"/>
</dbReference>
<evidence type="ECO:0000256" key="3">
    <source>
        <dbReference type="ARBA" id="ARBA00017869"/>
    </source>
</evidence>
<dbReference type="GO" id="GO:0009055">
    <property type="term" value="F:electron transfer activity"/>
    <property type="evidence" value="ECO:0007669"/>
    <property type="project" value="UniProtKB-UniRule"/>
</dbReference>
<evidence type="ECO:0000256" key="6">
    <source>
        <dbReference type="ARBA" id="ARBA00022643"/>
    </source>
</evidence>
<name>E5Y331_BILW3</name>
<evidence type="ECO:0000256" key="1">
    <source>
        <dbReference type="ARBA" id="ARBA00001917"/>
    </source>
</evidence>
<evidence type="ECO:0000256" key="8">
    <source>
        <dbReference type="RuleBase" id="RU367037"/>
    </source>
</evidence>
<evidence type="ECO:0000256" key="2">
    <source>
        <dbReference type="ARBA" id="ARBA00005267"/>
    </source>
</evidence>
<dbReference type="Proteomes" id="UP000006034">
    <property type="component" value="Unassembled WGS sequence"/>
</dbReference>
<keyword evidence="11" id="KW-1185">Reference proteome</keyword>
<comment type="cofactor">
    <cofactor evidence="1 8">
        <name>FMN</name>
        <dbReference type="ChEBI" id="CHEBI:58210"/>
    </cofactor>
</comment>
<dbReference type="PANTHER" id="PTHR42809">
    <property type="entry name" value="FLAVODOXIN 2"/>
    <property type="match status" value="1"/>
</dbReference>
<dbReference type="GO" id="GO:0010181">
    <property type="term" value="F:FMN binding"/>
    <property type="evidence" value="ECO:0007669"/>
    <property type="project" value="UniProtKB-UniRule"/>
</dbReference>
<dbReference type="EMBL" id="ADCP02000002">
    <property type="protein sequence ID" value="EFV45563.2"/>
    <property type="molecule type" value="Genomic_DNA"/>
</dbReference>
<dbReference type="InterPro" id="IPR001226">
    <property type="entry name" value="Flavodoxin_CS"/>
</dbReference>
<feature type="domain" description="Flavodoxin-like" evidence="9">
    <location>
        <begin position="4"/>
        <end position="145"/>
    </location>
</feature>
<dbReference type="Gene3D" id="3.40.50.360">
    <property type="match status" value="1"/>
</dbReference>
<dbReference type="SUPFAM" id="SSF52218">
    <property type="entry name" value="Flavoproteins"/>
    <property type="match status" value="1"/>
</dbReference>
<dbReference type="HOGENOM" id="CLU_051402_4_2_7"/>
<dbReference type="PANTHER" id="PTHR42809:SF1">
    <property type="entry name" value="FLAVODOXIN 1"/>
    <property type="match status" value="1"/>
</dbReference>
<dbReference type="Pfam" id="PF00258">
    <property type="entry name" value="Flavodoxin_1"/>
    <property type="match status" value="1"/>
</dbReference>
<evidence type="ECO:0000256" key="4">
    <source>
        <dbReference type="ARBA" id="ARBA00022448"/>
    </source>
</evidence>
<dbReference type="InterPro" id="IPR050619">
    <property type="entry name" value="Flavodoxin"/>
</dbReference>
<evidence type="ECO:0000256" key="5">
    <source>
        <dbReference type="ARBA" id="ARBA00022630"/>
    </source>
</evidence>
<dbReference type="PROSITE" id="PS00201">
    <property type="entry name" value="FLAVODOXIN"/>
    <property type="match status" value="1"/>
</dbReference>
<dbReference type="InterPro" id="IPR008254">
    <property type="entry name" value="Flavodoxin/NO_synth"/>
</dbReference>
<keyword evidence="6 8" id="KW-0288">FMN</keyword>
<organism evidence="10 11">
    <name type="scientific">Bilophila wadsworthia (strain 3_1_6)</name>
    <dbReference type="NCBI Taxonomy" id="563192"/>
    <lineage>
        <taxon>Bacteria</taxon>
        <taxon>Pseudomonadati</taxon>
        <taxon>Thermodesulfobacteriota</taxon>
        <taxon>Desulfovibrionia</taxon>
        <taxon>Desulfovibrionales</taxon>
        <taxon>Desulfovibrionaceae</taxon>
        <taxon>Bilophila</taxon>
    </lineage>
</organism>
<evidence type="ECO:0000313" key="10">
    <source>
        <dbReference type="EMBL" id="EFV45563.2"/>
    </source>
</evidence>
<dbReference type="OrthoDB" id="9790745at2"/>
<keyword evidence="5 8" id="KW-0285">Flavoprotein</keyword>
<dbReference type="STRING" id="563192.HMPREF0179_00592"/>
<dbReference type="AlphaFoldDB" id="E5Y331"/>
<dbReference type="InterPro" id="IPR010087">
    <property type="entry name" value="Flav_short"/>
</dbReference>
<gene>
    <name evidence="10" type="ORF">HMPREF0179_00592</name>
</gene>
<sequence>MSKVLIVYGSTTGNTEALAEILGRLIQEAGHETTLLNAADASAPGLCDGWDMILFGCSAWGDDEIILQDDFDALFQQFDLINAKGHKVACFATGDSNFTYFCGAVDVIEAALERLGADVVVEGLKIDGQAQSDQPEIQEWTKAVIETL</sequence>
<dbReference type="RefSeq" id="WP_016360978.1">
    <property type="nucleotide sequence ID" value="NZ_KE150239.1"/>
</dbReference>
<comment type="caution">
    <text evidence="10">The sequence shown here is derived from an EMBL/GenBank/DDBJ whole genome shotgun (WGS) entry which is preliminary data.</text>
</comment>